<dbReference type="InterPro" id="IPR000700">
    <property type="entry name" value="PAS-assoc_C"/>
</dbReference>
<dbReference type="PANTHER" id="PTHR43304:SF1">
    <property type="entry name" value="PAC DOMAIN-CONTAINING PROTEIN"/>
    <property type="match status" value="1"/>
</dbReference>
<dbReference type="InterPro" id="IPR001610">
    <property type="entry name" value="PAC"/>
</dbReference>
<feature type="domain" description="PAC" evidence="9">
    <location>
        <begin position="1226"/>
        <end position="1279"/>
    </location>
</feature>
<feature type="domain" description="PAC" evidence="9">
    <location>
        <begin position="1098"/>
        <end position="1150"/>
    </location>
</feature>
<dbReference type="Gene3D" id="1.10.287.130">
    <property type="match status" value="1"/>
</dbReference>
<dbReference type="NCBIfam" id="TIGR00229">
    <property type="entry name" value="sensory_box"/>
    <property type="match status" value="6"/>
</dbReference>
<dbReference type="CDD" id="cd00130">
    <property type="entry name" value="PAS"/>
    <property type="match status" value="6"/>
</dbReference>
<dbReference type="SMART" id="SM00091">
    <property type="entry name" value="PAS"/>
    <property type="match status" value="9"/>
</dbReference>
<protein>
    <recommendedName>
        <fullName evidence="2">histidine kinase</fullName>
        <ecNumber evidence="2">2.7.13.3</ecNumber>
    </recommendedName>
</protein>
<dbReference type="RefSeq" id="WP_234864183.1">
    <property type="nucleotide sequence ID" value="NZ_JAKEVY010000001.1"/>
</dbReference>
<evidence type="ECO:0000313" key="10">
    <source>
        <dbReference type="EMBL" id="MCF1713655.1"/>
    </source>
</evidence>
<evidence type="ECO:0000259" key="7">
    <source>
        <dbReference type="PROSITE" id="PS50109"/>
    </source>
</evidence>
<dbReference type="Pfam" id="PF00512">
    <property type="entry name" value="HisKA"/>
    <property type="match status" value="1"/>
</dbReference>
<dbReference type="InterPro" id="IPR035965">
    <property type="entry name" value="PAS-like_dom_sf"/>
</dbReference>
<dbReference type="SMART" id="SM00387">
    <property type="entry name" value="HATPase_c"/>
    <property type="match status" value="1"/>
</dbReference>
<reference evidence="10 11" key="1">
    <citation type="submission" date="2022-01" db="EMBL/GenBank/DDBJ databases">
        <title>Flavihumibacter sp. nov., isolated from sediment of a river.</title>
        <authorList>
            <person name="Liu H."/>
        </authorList>
    </citation>
    <scope>NUCLEOTIDE SEQUENCE [LARGE SCALE GENOMIC DNA]</scope>
    <source>
        <strain evidence="10 11">RY-1</strain>
    </source>
</reference>
<comment type="catalytic activity">
    <reaction evidence="1">
        <text>ATP + protein L-histidine = ADP + protein N-phospho-L-histidine.</text>
        <dbReference type="EC" id="2.7.13.3"/>
    </reaction>
</comment>
<dbReference type="InterPro" id="IPR013656">
    <property type="entry name" value="PAS_4"/>
</dbReference>
<evidence type="ECO:0000259" key="9">
    <source>
        <dbReference type="PROSITE" id="PS50113"/>
    </source>
</evidence>
<feature type="domain" description="PAC" evidence="9">
    <location>
        <begin position="586"/>
        <end position="638"/>
    </location>
</feature>
<keyword evidence="6" id="KW-0175">Coiled coil</keyword>
<accession>A0ABS9BED5</accession>
<dbReference type="Gene3D" id="2.10.70.100">
    <property type="match status" value="2"/>
</dbReference>
<comment type="caution">
    <text evidence="10">The sequence shown here is derived from an EMBL/GenBank/DDBJ whole genome shotgun (WGS) entry which is preliminary data.</text>
</comment>
<feature type="domain" description="PAS" evidence="8">
    <location>
        <begin position="127"/>
        <end position="197"/>
    </location>
</feature>
<dbReference type="PROSITE" id="PS50112">
    <property type="entry name" value="PAS"/>
    <property type="match status" value="5"/>
</dbReference>
<evidence type="ECO:0000313" key="11">
    <source>
        <dbReference type="Proteomes" id="UP001200145"/>
    </source>
</evidence>
<keyword evidence="5" id="KW-0418">Kinase</keyword>
<feature type="domain" description="PAC" evidence="9">
    <location>
        <begin position="458"/>
        <end position="510"/>
    </location>
</feature>
<proteinExistence type="predicted"/>
<dbReference type="SMART" id="SM00388">
    <property type="entry name" value="HisKA"/>
    <property type="match status" value="1"/>
</dbReference>
<dbReference type="Pfam" id="PF13426">
    <property type="entry name" value="PAS_9"/>
    <property type="match status" value="1"/>
</dbReference>
<evidence type="ECO:0000256" key="2">
    <source>
        <dbReference type="ARBA" id="ARBA00012438"/>
    </source>
</evidence>
<dbReference type="SUPFAM" id="SSF55781">
    <property type="entry name" value="GAF domain-like"/>
    <property type="match status" value="1"/>
</dbReference>
<feature type="domain" description="PAS" evidence="8">
    <location>
        <begin position="896"/>
        <end position="938"/>
    </location>
</feature>
<dbReference type="InterPro" id="IPR029016">
    <property type="entry name" value="GAF-like_dom_sf"/>
</dbReference>
<feature type="domain" description="Histidine kinase" evidence="7">
    <location>
        <begin position="1304"/>
        <end position="1516"/>
    </location>
</feature>
<evidence type="ECO:0000256" key="4">
    <source>
        <dbReference type="ARBA" id="ARBA00022679"/>
    </source>
</evidence>
<feature type="domain" description="PAS" evidence="8">
    <location>
        <begin position="777"/>
        <end position="847"/>
    </location>
</feature>
<evidence type="ECO:0000256" key="5">
    <source>
        <dbReference type="ARBA" id="ARBA00022777"/>
    </source>
</evidence>
<dbReference type="Proteomes" id="UP001200145">
    <property type="component" value="Unassembled WGS sequence"/>
</dbReference>
<dbReference type="Gene3D" id="3.30.450.40">
    <property type="match status" value="1"/>
</dbReference>
<dbReference type="Gene3D" id="3.30.565.10">
    <property type="entry name" value="Histidine kinase-like ATPase, C-terminal domain"/>
    <property type="match status" value="1"/>
</dbReference>
<dbReference type="SUPFAM" id="SSF47384">
    <property type="entry name" value="Homodimeric domain of signal transducing histidine kinase"/>
    <property type="match status" value="1"/>
</dbReference>
<organism evidence="10 11">
    <name type="scientific">Flavihumibacter fluminis</name>
    <dbReference type="NCBI Taxonomy" id="2909236"/>
    <lineage>
        <taxon>Bacteria</taxon>
        <taxon>Pseudomonadati</taxon>
        <taxon>Bacteroidota</taxon>
        <taxon>Chitinophagia</taxon>
        <taxon>Chitinophagales</taxon>
        <taxon>Chitinophagaceae</taxon>
        <taxon>Flavihumibacter</taxon>
    </lineage>
</organism>
<dbReference type="PROSITE" id="PS50109">
    <property type="entry name" value="HIS_KIN"/>
    <property type="match status" value="1"/>
</dbReference>
<evidence type="ECO:0000256" key="3">
    <source>
        <dbReference type="ARBA" id="ARBA00022553"/>
    </source>
</evidence>
<feature type="domain" description="PAC" evidence="9">
    <location>
        <begin position="967"/>
        <end position="1019"/>
    </location>
</feature>
<dbReference type="InterPro" id="IPR036890">
    <property type="entry name" value="HATPase_C_sf"/>
</dbReference>
<dbReference type="InterPro" id="IPR052162">
    <property type="entry name" value="Sensor_kinase/Photoreceptor"/>
</dbReference>
<feature type="domain" description="PAS" evidence="8">
    <location>
        <begin position="381"/>
        <end position="453"/>
    </location>
</feature>
<dbReference type="PROSITE" id="PS50113">
    <property type="entry name" value="PAC"/>
    <property type="match status" value="7"/>
</dbReference>
<dbReference type="InterPro" id="IPR003661">
    <property type="entry name" value="HisK_dim/P_dom"/>
</dbReference>
<feature type="domain" description="PAS" evidence="8">
    <location>
        <begin position="511"/>
        <end position="582"/>
    </location>
</feature>
<feature type="domain" description="PAC" evidence="9">
    <location>
        <begin position="328"/>
        <end position="380"/>
    </location>
</feature>
<feature type="domain" description="PAC" evidence="9">
    <location>
        <begin position="202"/>
        <end position="253"/>
    </location>
</feature>
<name>A0ABS9BED5_9BACT</name>
<dbReference type="EMBL" id="JAKEVY010000001">
    <property type="protein sequence ID" value="MCF1713655.1"/>
    <property type="molecule type" value="Genomic_DNA"/>
</dbReference>
<keyword evidence="3" id="KW-0597">Phosphoprotein</keyword>
<keyword evidence="11" id="KW-1185">Reference proteome</keyword>
<dbReference type="SMART" id="SM00086">
    <property type="entry name" value="PAC"/>
    <property type="match status" value="8"/>
</dbReference>
<dbReference type="CDD" id="cd00082">
    <property type="entry name" value="HisKA"/>
    <property type="match status" value="1"/>
</dbReference>
<dbReference type="Pfam" id="PF08448">
    <property type="entry name" value="PAS_4"/>
    <property type="match status" value="2"/>
</dbReference>
<dbReference type="PRINTS" id="PR00344">
    <property type="entry name" value="BCTRLSENSOR"/>
</dbReference>
<dbReference type="InterPro" id="IPR004358">
    <property type="entry name" value="Sig_transdc_His_kin-like_C"/>
</dbReference>
<dbReference type="Pfam" id="PF02518">
    <property type="entry name" value="HATPase_c"/>
    <property type="match status" value="1"/>
</dbReference>
<evidence type="ECO:0000259" key="8">
    <source>
        <dbReference type="PROSITE" id="PS50112"/>
    </source>
</evidence>
<dbReference type="InterPro" id="IPR003594">
    <property type="entry name" value="HATPase_dom"/>
</dbReference>
<dbReference type="InterPro" id="IPR000014">
    <property type="entry name" value="PAS"/>
</dbReference>
<sequence>MNPPPSSLQTQVQAAILRQLKIDYLVIDRQCRLADCSPQSSVFITTEKVEAGMHIREFLHPLWVIELEAAMPLLTPEHPELTVQNKRFKVGELEYTGRMELSLIQELDFLLVVVQHQAIEKKADLLRERTLQTLLETGMDAVGLLGEDGSVLYVSPNVTKLLGYSELECRQLNLFELLHPEDQDQVKEAWMQMLSSPGELVKGADARVKHKNGDWRWLEGNMINLLKDPEVRGVVDVFRDITDRKKQQDELLRINTVLAEAQNLAHLGYWEFDMQLQAMSWSAETYSIWGLNPIEKPTLEYFYSTIHPDDRESFKALNEQCIREAKMLDAVHRILLEDGTIKYIRERGAFELDANGQVLKFKGTAQDITEEVNRTEAIRISNERLELVNKATSDAIWDWDLKNNHLYWGDGFHKLFGYNHQGNSVDPGLWEELIHPEDKQRVLSRLDEVLADRSLDTWIGEYRFKKANGEYAYVQDKGFLIRYESGAPLRMIGAMTDISSVKEAEKRLQEERNRLRAIIDNIPDYIFVKDQEGKHLICNQAQLDLFGVDLEGSVSQKTIIELLGEEKANSFWKDDQTVLQTGQSVFNKEEQLFPKDGGLRFALTTKVPLKNEAGEVFGMVGISRDITSIRKRQEQDRLLARITEAILVSQDIEAALEKVLALTGTYLEARSGNAWLLNEGQLKLMRTASWGVLLTTDRELYLNKHYLGEYWKRGEPAFLDLEQHGVSTLIIPVIYQEHTITLLQFYYPDLRKPDQELLEFCAELGSKMGIDIKTKKSELELSMFFTHCPDPLCMASANGFFKKVNPAFIRLLGFEEAFILSNPILSFVHPEDLDAALNVLESAFAGQRMEGFECRFKTVNEEWKWLAWSSSELVYEEGVVFAYGKDISELKEAERNLVQFKKVLDSSQEGVAIYSPATNSSYLNHAMQEMMGYSPDDLQNMESPALVYANKEQGWEMFDTILAGGYFTGEVQLLGKDGRLLDLYLSAGPILDEDGNVEAVYGIHTDISERKKYLLEILEVNERYNLVARATNDAIWDWNLLTNEVVRTGRGLENLFGYDSEEASKDRSFWMKRVHPEDLEGVLKRRGDVLMDPQTNYWQDEYRFLKADGKLAYVHDKGFIIRTAEGKAIRMIGATQDITHRKEFLNEILRVQQNLDALINNTGDMIWSYNTRMELIVANNAFLDGYQELTGVPIEEGMPILADVLPYHIIEQWKPLYERSLLGEPFTAEQVYFQDSGINEQFYMVSFSPMRNEKEEVVGAACFARNISELRKAYRKLEELNQELLAKAEELSASNADLERFAFIASHDLQEPLRMVSSFLQLLKQRYHGQLDKKADTYIEFAVDGANRMKDLIHGLLDYARVGNTSADVVPVDLNLVMRDVQILLKTKIEESNAVILTEHLPIIPRANYTQLLQLMQNLLGNALKYRGEKDPLVQVGVEDSGDNWTIQVKDNGIGLDMRYSDKVFQVFQRLHQQKTYTGTGIGLSICKRIVEKMGGKIWVDSAPGKGSTFYFTIVK</sequence>
<dbReference type="EC" id="2.7.13.3" evidence="2"/>
<evidence type="ECO:0000256" key="1">
    <source>
        <dbReference type="ARBA" id="ARBA00000085"/>
    </source>
</evidence>
<dbReference type="SUPFAM" id="SSF55874">
    <property type="entry name" value="ATPase domain of HSP90 chaperone/DNA topoisomerase II/histidine kinase"/>
    <property type="match status" value="1"/>
</dbReference>
<dbReference type="SUPFAM" id="SSF55785">
    <property type="entry name" value="PYP-like sensor domain (PAS domain)"/>
    <property type="match status" value="8"/>
</dbReference>
<evidence type="ECO:0000256" key="6">
    <source>
        <dbReference type="SAM" id="Coils"/>
    </source>
</evidence>
<dbReference type="Gene3D" id="3.30.450.20">
    <property type="entry name" value="PAS domain"/>
    <property type="match status" value="8"/>
</dbReference>
<feature type="coiled-coil region" evidence="6">
    <location>
        <begin position="1260"/>
        <end position="1301"/>
    </location>
</feature>
<dbReference type="PANTHER" id="PTHR43304">
    <property type="entry name" value="PHYTOCHROME-LIKE PROTEIN CPH1"/>
    <property type="match status" value="1"/>
</dbReference>
<keyword evidence="4" id="KW-0808">Transferase</keyword>
<dbReference type="InterPro" id="IPR013655">
    <property type="entry name" value="PAS_fold_3"/>
</dbReference>
<dbReference type="Pfam" id="PF08447">
    <property type="entry name" value="PAS_3"/>
    <property type="match status" value="5"/>
</dbReference>
<dbReference type="InterPro" id="IPR036097">
    <property type="entry name" value="HisK_dim/P_sf"/>
</dbReference>
<dbReference type="InterPro" id="IPR005467">
    <property type="entry name" value="His_kinase_dom"/>
</dbReference>
<gene>
    <name evidence="10" type="ORF">L0U88_03305</name>
</gene>